<name>A0A284RCM2_ARMOS</name>
<reference evidence="2" key="1">
    <citation type="journal article" date="2017" name="Nat. Ecol. Evol.">
        <title>Genome expansion and lineage-specific genetic innovations in the forest pathogenic fungi Armillaria.</title>
        <authorList>
            <person name="Sipos G."/>
            <person name="Prasanna A.N."/>
            <person name="Walter M.C."/>
            <person name="O'Connor E."/>
            <person name="Balint B."/>
            <person name="Krizsan K."/>
            <person name="Kiss B."/>
            <person name="Hess J."/>
            <person name="Varga T."/>
            <person name="Slot J."/>
            <person name="Riley R."/>
            <person name="Boka B."/>
            <person name="Rigling D."/>
            <person name="Barry K."/>
            <person name="Lee J."/>
            <person name="Mihaltcheva S."/>
            <person name="LaButti K."/>
            <person name="Lipzen A."/>
            <person name="Waldron R."/>
            <person name="Moloney N.M."/>
            <person name="Sperisen C."/>
            <person name="Kredics L."/>
            <person name="Vagvoelgyi C."/>
            <person name="Patrignani A."/>
            <person name="Fitzpatrick D."/>
            <person name="Nagy I."/>
            <person name="Doyle S."/>
            <person name="Anderson J.B."/>
            <person name="Grigoriev I.V."/>
            <person name="Gueldener U."/>
            <person name="Muensterkoetter M."/>
            <person name="Nagy L.G."/>
        </authorList>
    </citation>
    <scope>NUCLEOTIDE SEQUENCE [LARGE SCALE GENOMIC DNA]</scope>
    <source>
        <strain evidence="2">C18/9</strain>
    </source>
</reference>
<dbReference type="Proteomes" id="UP000219338">
    <property type="component" value="Unassembled WGS sequence"/>
</dbReference>
<accession>A0A284RCM2</accession>
<evidence type="ECO:0000313" key="1">
    <source>
        <dbReference type="EMBL" id="SJL06510.1"/>
    </source>
</evidence>
<dbReference type="EMBL" id="FUEG01000007">
    <property type="protein sequence ID" value="SJL06510.1"/>
    <property type="molecule type" value="Genomic_DNA"/>
</dbReference>
<proteinExistence type="predicted"/>
<gene>
    <name evidence="1" type="ORF">ARMOST_09849</name>
</gene>
<organism evidence="1 2">
    <name type="scientific">Armillaria ostoyae</name>
    <name type="common">Armillaria root rot fungus</name>
    <dbReference type="NCBI Taxonomy" id="47428"/>
    <lineage>
        <taxon>Eukaryota</taxon>
        <taxon>Fungi</taxon>
        <taxon>Dikarya</taxon>
        <taxon>Basidiomycota</taxon>
        <taxon>Agaricomycotina</taxon>
        <taxon>Agaricomycetes</taxon>
        <taxon>Agaricomycetidae</taxon>
        <taxon>Agaricales</taxon>
        <taxon>Marasmiineae</taxon>
        <taxon>Physalacriaceae</taxon>
        <taxon>Armillaria</taxon>
    </lineage>
</organism>
<keyword evidence="2" id="KW-1185">Reference proteome</keyword>
<protein>
    <submittedName>
        <fullName evidence="1">Uncharacterized protein</fullName>
    </submittedName>
</protein>
<dbReference type="AlphaFoldDB" id="A0A284RCM2"/>
<sequence length="142" mass="16019">MVFDSLVVAVSSLDLLPRLGVAHLPNDIRTTCRDGRETETNPALSGQSEDFVMCQDYGKETLLEYQVKNLGAETGFLSPLRVIDCACPYRRLSSAFLCRVFPSSAVGFRTLIWAMPGMIREGDRDLPRRKCDRRFCWLLLLA</sequence>
<evidence type="ECO:0000313" key="2">
    <source>
        <dbReference type="Proteomes" id="UP000219338"/>
    </source>
</evidence>